<reference evidence="3 4" key="1">
    <citation type="submission" date="2018-05" db="EMBL/GenBank/DDBJ databases">
        <title>Acuticoccus sediminis sp. nov., isolated from deep-sea sediment of Indian Ocean.</title>
        <authorList>
            <person name="Liu X."/>
            <person name="Lai Q."/>
            <person name="Du Y."/>
            <person name="Sun F."/>
            <person name="Zhang X."/>
            <person name="Wang S."/>
            <person name="Shao Z."/>
        </authorList>
    </citation>
    <scope>NUCLEOTIDE SEQUENCE [LARGE SCALE GENOMIC DNA]</scope>
    <source>
        <strain evidence="3 4">PTG4-2</strain>
    </source>
</reference>
<organism evidence="3 4">
    <name type="scientific">Acuticoccus sediminis</name>
    <dbReference type="NCBI Taxonomy" id="2184697"/>
    <lineage>
        <taxon>Bacteria</taxon>
        <taxon>Pseudomonadati</taxon>
        <taxon>Pseudomonadota</taxon>
        <taxon>Alphaproteobacteria</taxon>
        <taxon>Hyphomicrobiales</taxon>
        <taxon>Amorphaceae</taxon>
        <taxon>Acuticoccus</taxon>
    </lineage>
</organism>
<keyword evidence="1" id="KW-0732">Signal</keyword>
<accession>A0A8B2NIT8</accession>
<comment type="caution">
    <text evidence="3">The sequence shown here is derived from an EMBL/GenBank/DDBJ whole genome shotgun (WGS) entry which is preliminary data.</text>
</comment>
<evidence type="ECO:0000313" key="3">
    <source>
        <dbReference type="EMBL" id="RAH97032.1"/>
    </source>
</evidence>
<feature type="domain" description="DUF2059" evidence="2">
    <location>
        <begin position="101"/>
        <end position="157"/>
    </location>
</feature>
<keyword evidence="4" id="KW-1185">Reference proteome</keyword>
<protein>
    <recommendedName>
        <fullName evidence="2">DUF2059 domain-containing protein</fullName>
    </recommendedName>
</protein>
<dbReference type="Proteomes" id="UP000249590">
    <property type="component" value="Unassembled WGS sequence"/>
</dbReference>
<dbReference type="Pfam" id="PF09832">
    <property type="entry name" value="DUF2059"/>
    <property type="match status" value="1"/>
</dbReference>
<dbReference type="InterPro" id="IPR018637">
    <property type="entry name" value="DUF2059"/>
</dbReference>
<dbReference type="EMBL" id="QHHQ01000010">
    <property type="protein sequence ID" value="RAH97032.1"/>
    <property type="molecule type" value="Genomic_DNA"/>
</dbReference>
<proteinExistence type="predicted"/>
<feature type="chain" id="PRO_5033062818" description="DUF2059 domain-containing protein" evidence="1">
    <location>
        <begin position="22"/>
        <end position="173"/>
    </location>
</feature>
<sequence>MRALALAAAIGLSLAIAPAYAQNATAPAAGGENVNVTPEQLALAQDVVDLTESAQSFDDILPRIAAQVQNVFTRNNPSIAREVEDVVLQVALEFAPRRVDLAKTIQQVWARRFTTEELQEMKAFFESDTGRKFVELTPSITALSVGAARQWEQELSEQMLEEARKRLVAAGAL</sequence>
<evidence type="ECO:0000313" key="4">
    <source>
        <dbReference type="Proteomes" id="UP000249590"/>
    </source>
</evidence>
<evidence type="ECO:0000256" key="1">
    <source>
        <dbReference type="SAM" id="SignalP"/>
    </source>
</evidence>
<feature type="signal peptide" evidence="1">
    <location>
        <begin position="1"/>
        <end position="21"/>
    </location>
</feature>
<evidence type="ECO:0000259" key="2">
    <source>
        <dbReference type="Pfam" id="PF09832"/>
    </source>
</evidence>
<dbReference type="OrthoDB" id="5510290at2"/>
<gene>
    <name evidence="3" type="ORF">DLJ53_30630</name>
</gene>
<name>A0A8B2NIT8_9HYPH</name>
<dbReference type="AlphaFoldDB" id="A0A8B2NIT8"/>
<dbReference type="RefSeq" id="WP_111352140.1">
    <property type="nucleotide sequence ID" value="NZ_JAIWKD010000010.1"/>
</dbReference>